<accession>A0A565CLQ6</accession>
<dbReference type="GO" id="GO:0005737">
    <property type="term" value="C:cytoplasm"/>
    <property type="evidence" value="ECO:0007669"/>
    <property type="project" value="TreeGrafter"/>
</dbReference>
<keyword evidence="6" id="KW-0833">Ubl conjugation pathway</keyword>
<keyword evidence="7" id="KW-0862">Zinc</keyword>
<feature type="domain" description="RING-type" evidence="9">
    <location>
        <begin position="274"/>
        <end position="315"/>
    </location>
</feature>
<dbReference type="GO" id="GO:0016567">
    <property type="term" value="P:protein ubiquitination"/>
    <property type="evidence" value="ECO:0007669"/>
    <property type="project" value="TreeGrafter"/>
</dbReference>
<evidence type="ECO:0000256" key="7">
    <source>
        <dbReference type="ARBA" id="ARBA00022833"/>
    </source>
</evidence>
<evidence type="ECO:0000256" key="4">
    <source>
        <dbReference type="ARBA" id="ARBA00022723"/>
    </source>
</evidence>
<dbReference type="Pfam" id="PF13639">
    <property type="entry name" value="zf-RING_2"/>
    <property type="match status" value="1"/>
</dbReference>
<evidence type="ECO:0000313" key="11">
    <source>
        <dbReference type="Proteomes" id="UP000489600"/>
    </source>
</evidence>
<dbReference type="Proteomes" id="UP000489600">
    <property type="component" value="Unassembled WGS sequence"/>
</dbReference>
<dbReference type="AlphaFoldDB" id="A0A565CLQ6"/>
<comment type="catalytic activity">
    <reaction evidence="1">
        <text>S-ubiquitinyl-[E2 ubiquitin-conjugating enzyme]-L-cysteine + [acceptor protein]-L-lysine = [E2 ubiquitin-conjugating enzyme]-L-cysteine + N(6)-ubiquitinyl-[acceptor protein]-L-lysine.</text>
        <dbReference type="EC" id="2.3.2.27"/>
    </reaction>
</comment>
<evidence type="ECO:0000256" key="5">
    <source>
        <dbReference type="ARBA" id="ARBA00022771"/>
    </source>
</evidence>
<evidence type="ECO:0000313" key="10">
    <source>
        <dbReference type="EMBL" id="VVB14658.1"/>
    </source>
</evidence>
<name>A0A565CLQ6_9BRAS</name>
<evidence type="ECO:0000256" key="6">
    <source>
        <dbReference type="ARBA" id="ARBA00022786"/>
    </source>
</evidence>
<dbReference type="FunFam" id="3.30.40.10:FF:000022">
    <property type="entry name" value="E3 ubiquitin-protein ligase RING1-like"/>
    <property type="match status" value="1"/>
</dbReference>
<evidence type="ECO:0000256" key="2">
    <source>
        <dbReference type="ARBA" id="ARBA00012483"/>
    </source>
</evidence>
<dbReference type="PANTHER" id="PTHR15710">
    <property type="entry name" value="E3 UBIQUITIN-PROTEIN LIGASE PRAJA"/>
    <property type="match status" value="1"/>
</dbReference>
<evidence type="ECO:0000256" key="3">
    <source>
        <dbReference type="ARBA" id="ARBA00022679"/>
    </source>
</evidence>
<dbReference type="SMART" id="SM00184">
    <property type="entry name" value="RING"/>
    <property type="match status" value="1"/>
</dbReference>
<keyword evidence="11" id="KW-1185">Reference proteome</keyword>
<evidence type="ECO:0000256" key="1">
    <source>
        <dbReference type="ARBA" id="ARBA00000900"/>
    </source>
</evidence>
<organism evidence="10 11">
    <name type="scientific">Arabis nemorensis</name>
    <dbReference type="NCBI Taxonomy" id="586526"/>
    <lineage>
        <taxon>Eukaryota</taxon>
        <taxon>Viridiplantae</taxon>
        <taxon>Streptophyta</taxon>
        <taxon>Embryophyta</taxon>
        <taxon>Tracheophyta</taxon>
        <taxon>Spermatophyta</taxon>
        <taxon>Magnoliopsida</taxon>
        <taxon>eudicotyledons</taxon>
        <taxon>Gunneridae</taxon>
        <taxon>Pentapetalae</taxon>
        <taxon>rosids</taxon>
        <taxon>malvids</taxon>
        <taxon>Brassicales</taxon>
        <taxon>Brassicaceae</taxon>
        <taxon>Arabideae</taxon>
        <taxon>Arabis</taxon>
    </lineage>
</organism>
<dbReference type="PROSITE" id="PS50089">
    <property type="entry name" value="ZF_RING_2"/>
    <property type="match status" value="1"/>
</dbReference>
<dbReference type="OrthoDB" id="8062037at2759"/>
<dbReference type="EC" id="2.3.2.27" evidence="2"/>
<gene>
    <name evidence="10" type="ORF">ANE_LOCUS25102</name>
</gene>
<keyword evidence="3" id="KW-0808">Transferase</keyword>
<dbReference type="SUPFAM" id="SSF57850">
    <property type="entry name" value="RING/U-box"/>
    <property type="match status" value="1"/>
</dbReference>
<proteinExistence type="predicted"/>
<keyword evidence="4" id="KW-0479">Metal-binding</keyword>
<sequence length="343" mass="38273">MASSAKHFGCDIINIESDEEHDGDGLGGTVAEEEVSRSGFLPDGEAMSFSDCFPAFNQREIGDFCPCFPFVESNSDSGSVSMDSGPDPRSCFIDFFNRESHEVDRGGEFCLTSNQRESTSGDFSLQSFYGMDVDIDLGLGIGSGLVRGEIDGDSDNGNKESDSGRVEVGTGLTPFWDYFLGEEEADEELEWEDLQNAINWFLLDDSFDDGVMDVDFLDVYLDSSIENLFVNDAVLFDNNDDVIMASPPASKRVVEDLPAVEITSEELRDGNIVCAICKDEVLVEEKVKRLPCRHYYHGECIIPWLGLRNTCPVCRYELPTDDLDYERNRRTQRRGLVTDLMSE</sequence>
<dbReference type="EMBL" id="CABITT030000008">
    <property type="protein sequence ID" value="VVB14658.1"/>
    <property type="molecule type" value="Genomic_DNA"/>
</dbReference>
<dbReference type="Gene3D" id="3.30.40.10">
    <property type="entry name" value="Zinc/RING finger domain, C3HC4 (zinc finger)"/>
    <property type="match status" value="1"/>
</dbReference>
<dbReference type="InterPro" id="IPR013083">
    <property type="entry name" value="Znf_RING/FYVE/PHD"/>
</dbReference>
<evidence type="ECO:0000259" key="9">
    <source>
        <dbReference type="PROSITE" id="PS50089"/>
    </source>
</evidence>
<dbReference type="GO" id="GO:0008270">
    <property type="term" value="F:zinc ion binding"/>
    <property type="evidence" value="ECO:0007669"/>
    <property type="project" value="UniProtKB-KW"/>
</dbReference>
<keyword evidence="5 8" id="KW-0863">Zinc-finger</keyword>
<comment type="caution">
    <text evidence="10">The sequence shown here is derived from an EMBL/GenBank/DDBJ whole genome shotgun (WGS) entry which is preliminary data.</text>
</comment>
<protein>
    <recommendedName>
        <fullName evidence="2">RING-type E3 ubiquitin transferase</fullName>
        <ecNumber evidence="2">2.3.2.27</ecNumber>
    </recommendedName>
</protein>
<dbReference type="GO" id="GO:0061630">
    <property type="term" value="F:ubiquitin protein ligase activity"/>
    <property type="evidence" value="ECO:0007669"/>
    <property type="project" value="UniProtKB-EC"/>
</dbReference>
<evidence type="ECO:0000256" key="8">
    <source>
        <dbReference type="PROSITE-ProRule" id="PRU00175"/>
    </source>
</evidence>
<reference evidence="10" key="1">
    <citation type="submission" date="2019-07" db="EMBL/GenBank/DDBJ databases">
        <authorList>
            <person name="Dittberner H."/>
        </authorList>
    </citation>
    <scope>NUCLEOTIDE SEQUENCE [LARGE SCALE GENOMIC DNA]</scope>
</reference>
<dbReference type="InterPro" id="IPR001841">
    <property type="entry name" value="Znf_RING"/>
</dbReference>
<dbReference type="PANTHER" id="PTHR15710:SF108">
    <property type="entry name" value="OS03G0286100 PROTEIN"/>
    <property type="match status" value="1"/>
</dbReference>